<gene>
    <name evidence="2" type="ORF">ABEB36_005004</name>
</gene>
<evidence type="ECO:0000313" key="3">
    <source>
        <dbReference type="Proteomes" id="UP001566132"/>
    </source>
</evidence>
<dbReference type="AlphaFoldDB" id="A0ABD1EWP0"/>
<evidence type="ECO:0000256" key="1">
    <source>
        <dbReference type="SAM" id="MobiDB-lite"/>
    </source>
</evidence>
<organism evidence="2 3">
    <name type="scientific">Hypothenemus hampei</name>
    <name type="common">Coffee berry borer</name>
    <dbReference type="NCBI Taxonomy" id="57062"/>
    <lineage>
        <taxon>Eukaryota</taxon>
        <taxon>Metazoa</taxon>
        <taxon>Ecdysozoa</taxon>
        <taxon>Arthropoda</taxon>
        <taxon>Hexapoda</taxon>
        <taxon>Insecta</taxon>
        <taxon>Pterygota</taxon>
        <taxon>Neoptera</taxon>
        <taxon>Endopterygota</taxon>
        <taxon>Coleoptera</taxon>
        <taxon>Polyphaga</taxon>
        <taxon>Cucujiformia</taxon>
        <taxon>Curculionidae</taxon>
        <taxon>Scolytinae</taxon>
        <taxon>Hypothenemus</taxon>
    </lineage>
</organism>
<proteinExistence type="predicted"/>
<keyword evidence="3" id="KW-1185">Reference proteome</keyword>
<reference evidence="2 3" key="1">
    <citation type="submission" date="2024-05" db="EMBL/GenBank/DDBJ databases">
        <title>Genetic variation in Jamaican populations of the coffee berry borer (Hypothenemus hampei).</title>
        <authorList>
            <person name="Errbii M."/>
            <person name="Myrie A."/>
        </authorList>
    </citation>
    <scope>NUCLEOTIDE SEQUENCE [LARGE SCALE GENOMIC DNA]</scope>
    <source>
        <strain evidence="2">JA-Hopewell-2020-01-JO</strain>
        <tissue evidence="2">Whole body</tissue>
    </source>
</reference>
<dbReference type="EMBL" id="JBDJPC010000004">
    <property type="protein sequence ID" value="KAL1505434.1"/>
    <property type="molecule type" value="Genomic_DNA"/>
</dbReference>
<name>A0ABD1EWP0_HYPHA</name>
<sequence length="112" mass="12216">MPVNEKDCGQRGLPPQLGRSSSLSPLVVDLACSNQDHVTGNVDAMVLHGSTDSTNQKSVAMSSLPPVLFLCHSGKTRRRKHQKMASGAIFQDRKIIHLQHATLESFPEVRAD</sequence>
<comment type="caution">
    <text evidence="2">The sequence shown here is derived from an EMBL/GenBank/DDBJ whole genome shotgun (WGS) entry which is preliminary data.</text>
</comment>
<accession>A0ABD1EWP0</accession>
<evidence type="ECO:0000313" key="2">
    <source>
        <dbReference type="EMBL" id="KAL1505434.1"/>
    </source>
</evidence>
<dbReference type="Proteomes" id="UP001566132">
    <property type="component" value="Unassembled WGS sequence"/>
</dbReference>
<protein>
    <submittedName>
        <fullName evidence="2">Uncharacterized protein</fullName>
    </submittedName>
</protein>
<feature type="region of interest" description="Disordered" evidence="1">
    <location>
        <begin position="1"/>
        <end position="21"/>
    </location>
</feature>